<proteinExistence type="predicted"/>
<accession>A0A9X6QKA8</accession>
<protein>
    <submittedName>
        <fullName evidence="1">Uncharacterized protein</fullName>
    </submittedName>
</protein>
<dbReference type="EMBL" id="MOOP01000153">
    <property type="protein sequence ID" value="OUB41990.1"/>
    <property type="molecule type" value="Genomic_DNA"/>
</dbReference>
<name>A0A9X6QKA8_BACTU</name>
<sequence length="93" mass="11042">MRRLKKKPLKIITMNQEQIHQLLLNINDKDILLSSNRLQYNPEEDFSSFLNEYQHVRFISFPPNLNIEDLEVLRDTDGSYVVQYGSVAKFEKI</sequence>
<dbReference type="AlphaFoldDB" id="A0A9X6QKA8"/>
<evidence type="ECO:0000313" key="1">
    <source>
        <dbReference type="EMBL" id="OUB41990.1"/>
    </source>
</evidence>
<evidence type="ECO:0000313" key="2">
    <source>
        <dbReference type="Proteomes" id="UP000195120"/>
    </source>
</evidence>
<organism evidence="1 2">
    <name type="scientific">Bacillus thuringiensis serovar iberica</name>
    <dbReference type="NCBI Taxonomy" id="180866"/>
    <lineage>
        <taxon>Bacteria</taxon>
        <taxon>Bacillati</taxon>
        <taxon>Bacillota</taxon>
        <taxon>Bacilli</taxon>
        <taxon>Bacillales</taxon>
        <taxon>Bacillaceae</taxon>
        <taxon>Bacillus</taxon>
        <taxon>Bacillus cereus group</taxon>
    </lineage>
</organism>
<gene>
    <name evidence="1" type="ORF">BK741_26870</name>
</gene>
<reference evidence="1 2" key="1">
    <citation type="submission" date="2016-10" db="EMBL/GenBank/DDBJ databases">
        <title>Comparative genomics of Bacillus thuringiensis reveals a path to pathogens against multiple invertebrate hosts.</title>
        <authorList>
            <person name="Zheng J."/>
            <person name="Gao Q."/>
            <person name="Liu H."/>
            <person name="Peng D."/>
            <person name="Ruan L."/>
            <person name="Sun M."/>
        </authorList>
    </citation>
    <scope>NUCLEOTIDE SEQUENCE [LARGE SCALE GENOMIC DNA]</scope>
    <source>
        <strain evidence="1">BGSC 4BW1</strain>
    </source>
</reference>
<comment type="caution">
    <text evidence="1">The sequence shown here is derived from an EMBL/GenBank/DDBJ whole genome shotgun (WGS) entry which is preliminary data.</text>
</comment>
<dbReference type="Proteomes" id="UP000195120">
    <property type="component" value="Unassembled WGS sequence"/>
</dbReference>